<comment type="caution">
    <text evidence="1">The sequence shown here is derived from an EMBL/GenBank/DDBJ whole genome shotgun (WGS) entry which is preliminary data.</text>
</comment>
<dbReference type="AlphaFoldDB" id="A0A6V7W5Y4"/>
<accession>A0A6V7W5Y4</accession>
<reference evidence="1 2" key="1">
    <citation type="submission" date="2020-08" db="EMBL/GenBank/DDBJ databases">
        <authorList>
            <person name="Koutsovoulos G."/>
            <person name="Danchin GJ E."/>
        </authorList>
    </citation>
    <scope>NUCLEOTIDE SEQUENCE [LARGE SCALE GENOMIC DNA]</scope>
</reference>
<protein>
    <submittedName>
        <fullName evidence="1">Uncharacterized protein</fullName>
    </submittedName>
</protein>
<dbReference type="Proteomes" id="UP000580250">
    <property type="component" value="Unassembled WGS sequence"/>
</dbReference>
<proteinExistence type="predicted"/>
<gene>
    <name evidence="1" type="ORF">MENT_LOCUS34815</name>
</gene>
<evidence type="ECO:0000313" key="2">
    <source>
        <dbReference type="Proteomes" id="UP000580250"/>
    </source>
</evidence>
<dbReference type="EMBL" id="CAJEWN010000437">
    <property type="protein sequence ID" value="CAD2182587.1"/>
    <property type="molecule type" value="Genomic_DNA"/>
</dbReference>
<name>A0A6V7W5Y4_MELEN</name>
<sequence length="48" mass="5845">MKLPCMKQKKEQNHGSRHSTLFEFEENEQKIILYVETTQILQLVVQYY</sequence>
<evidence type="ECO:0000313" key="1">
    <source>
        <dbReference type="EMBL" id="CAD2182587.1"/>
    </source>
</evidence>
<organism evidence="1 2">
    <name type="scientific">Meloidogyne enterolobii</name>
    <name type="common">Root-knot nematode worm</name>
    <name type="synonym">Meloidogyne mayaguensis</name>
    <dbReference type="NCBI Taxonomy" id="390850"/>
    <lineage>
        <taxon>Eukaryota</taxon>
        <taxon>Metazoa</taxon>
        <taxon>Ecdysozoa</taxon>
        <taxon>Nematoda</taxon>
        <taxon>Chromadorea</taxon>
        <taxon>Rhabditida</taxon>
        <taxon>Tylenchina</taxon>
        <taxon>Tylenchomorpha</taxon>
        <taxon>Tylenchoidea</taxon>
        <taxon>Meloidogynidae</taxon>
        <taxon>Meloidogyninae</taxon>
        <taxon>Meloidogyne</taxon>
    </lineage>
</organism>